<sequence length="331" mass="38289">MKNKILNIVNILLTGILAILIMLYFITKVKNKENEKVSWTAEIRSFSENAASKNTNIIKVIDGIFYNNFNHSTRTIDSDSRDLTSSESRESIYFPTYEELLPDSINLKYFSVDERKFYHLQTKIPYDLIRNAESKVANLTKLSLEILPKGKMVLKIDQEDFPSIKIASYQAKETTGDLEQLIYKESLGEKYKDFEGLDSINDFSDLLQNKYHWILTTDLEAGDHLMNANAYSFAEQQIYDVEEENLNVNENIPKTFHVRFGNTDKYGIDYYFEANEILAAFRKLNENNGAEPILITFKIFKNKPAECKLSRNGQIISLKNTFPENPIKYAE</sequence>
<dbReference type="AlphaFoldDB" id="A0A3S4YHR9"/>
<dbReference type="OrthoDB" id="1232541at2"/>
<dbReference type="EMBL" id="LR134441">
    <property type="protein sequence ID" value="VEH97290.1"/>
    <property type="molecule type" value="Genomic_DNA"/>
</dbReference>
<feature type="transmembrane region" description="Helical" evidence="1">
    <location>
        <begin position="6"/>
        <end position="26"/>
    </location>
</feature>
<name>A0A3S4YHR9_9FLAO</name>
<evidence type="ECO:0000313" key="2">
    <source>
        <dbReference type="EMBL" id="KEY19508.1"/>
    </source>
</evidence>
<dbReference type="Proteomes" id="UP000270036">
    <property type="component" value="Chromosome"/>
</dbReference>
<keyword evidence="4" id="KW-1185">Reference proteome</keyword>
<proteinExistence type="predicted"/>
<evidence type="ECO:0000256" key="1">
    <source>
        <dbReference type="SAM" id="Phobius"/>
    </source>
</evidence>
<keyword evidence="1" id="KW-0472">Membrane</keyword>
<organism evidence="3 5">
    <name type="scientific">Kaistella antarctica</name>
    <dbReference type="NCBI Taxonomy" id="266748"/>
    <lineage>
        <taxon>Bacteria</taxon>
        <taxon>Pseudomonadati</taxon>
        <taxon>Bacteroidota</taxon>
        <taxon>Flavobacteriia</taxon>
        <taxon>Flavobacteriales</taxon>
        <taxon>Weeksellaceae</taxon>
        <taxon>Chryseobacterium group</taxon>
        <taxon>Kaistella</taxon>
    </lineage>
</organism>
<dbReference type="EMBL" id="JPEP01000002">
    <property type="protein sequence ID" value="KEY19508.1"/>
    <property type="molecule type" value="Genomic_DNA"/>
</dbReference>
<accession>A0A3S4YHR9</accession>
<gene>
    <name evidence="2" type="ORF">HY04_14030</name>
    <name evidence="3" type="ORF">NCTC13489_00773</name>
</gene>
<dbReference type="KEGG" id="cant:NCTC13489_00773"/>
<keyword evidence="1" id="KW-0812">Transmembrane</keyword>
<dbReference type="STRING" id="266748.HY04_14030"/>
<dbReference type="RefSeq" id="WP_034720685.1">
    <property type="nucleotide sequence ID" value="NZ_FOIX01000003.1"/>
</dbReference>
<dbReference type="Proteomes" id="UP000028349">
    <property type="component" value="Unassembled WGS sequence"/>
</dbReference>
<protein>
    <submittedName>
        <fullName evidence="3">Uncharacterized protein</fullName>
    </submittedName>
</protein>
<evidence type="ECO:0000313" key="3">
    <source>
        <dbReference type="EMBL" id="VEH97290.1"/>
    </source>
</evidence>
<evidence type="ECO:0000313" key="5">
    <source>
        <dbReference type="Proteomes" id="UP000270036"/>
    </source>
</evidence>
<evidence type="ECO:0000313" key="4">
    <source>
        <dbReference type="Proteomes" id="UP000028349"/>
    </source>
</evidence>
<keyword evidence="1" id="KW-1133">Transmembrane helix</keyword>
<reference evidence="2 4" key="1">
    <citation type="submission" date="2014-07" db="EMBL/GenBank/DDBJ databases">
        <authorList>
            <person name="Pisani N.G."/>
            <person name="Newman J.D."/>
        </authorList>
    </citation>
    <scope>NUCLEOTIDE SEQUENCE [LARGE SCALE GENOMIC DNA]</scope>
    <source>
        <strain evidence="2 4">LMG 24720</strain>
    </source>
</reference>
<reference evidence="3 5" key="2">
    <citation type="submission" date="2018-12" db="EMBL/GenBank/DDBJ databases">
        <authorList>
            <consortium name="Pathogen Informatics"/>
        </authorList>
    </citation>
    <scope>NUCLEOTIDE SEQUENCE [LARGE SCALE GENOMIC DNA]</scope>
    <source>
        <strain evidence="3 5">NCTC13489</strain>
    </source>
</reference>